<evidence type="ECO:0000313" key="2">
    <source>
        <dbReference type="Proteomes" id="UP001165986"/>
    </source>
</evidence>
<dbReference type="RefSeq" id="WP_191758278.1">
    <property type="nucleotide sequence ID" value="NZ_VJXY01000014.1"/>
</dbReference>
<proteinExistence type="predicted"/>
<comment type="caution">
    <text evidence="1">The sequence shown here is derived from an EMBL/GenBank/DDBJ whole genome shotgun (WGS) entry which is preliminary data.</text>
</comment>
<dbReference type="Proteomes" id="UP001165986">
    <property type="component" value="Unassembled WGS sequence"/>
</dbReference>
<organism evidence="1 2">
    <name type="scientific">Komarekiella delphini-convector SJRDD-AB1</name>
    <dbReference type="NCBI Taxonomy" id="2593771"/>
    <lineage>
        <taxon>Bacteria</taxon>
        <taxon>Bacillati</taxon>
        <taxon>Cyanobacteriota</taxon>
        <taxon>Cyanophyceae</taxon>
        <taxon>Nostocales</taxon>
        <taxon>Nostocaceae</taxon>
        <taxon>Komarekiella</taxon>
        <taxon>Komarekiella delphini-convector</taxon>
    </lineage>
</organism>
<sequence length="225" mass="25033">MTINLLMKLSMVTASATLGVAVLSNMGIASVSAAQFRVSGKFAPQAIVSEEGIASQLQNGFFDGTFEVGELDDERSMTNWNFNLRNYLGNIVYTLASNDESFYTNSLAASNDTFSNVLAFNFLYQKLETINNNYNIHLAVFNINFDTQNFVGETIPNFSFPSFSYNEAEIFLEQGKILYSFARREEINIASGRSEMVPEPLTVASTVVAGIMGWWIKRQKASQEL</sequence>
<dbReference type="EMBL" id="VJXY01000014">
    <property type="protein sequence ID" value="MBD6617042.1"/>
    <property type="molecule type" value="Genomic_DNA"/>
</dbReference>
<protein>
    <submittedName>
        <fullName evidence="1">Uncharacterized protein</fullName>
    </submittedName>
</protein>
<reference evidence="1" key="1">
    <citation type="submission" date="2019-07" db="EMBL/GenBank/DDBJ databases">
        <title>Toxilogical consequences of a new and cryptic species of cyanobacteria (Komarekiella delphini-convector) recovered from the epidermis of a bottlenose dolphin and 1500 ft. in the air.</title>
        <authorList>
            <person name="Brown A.O."/>
            <person name="Dvorak P."/>
            <person name="Villanueva C.D."/>
            <person name="Foss A.J."/>
            <person name="Garvey A.D."/>
            <person name="Gibson Q.A."/>
            <person name="Johansen J.R."/>
            <person name="Casamatta D.A."/>
        </authorList>
    </citation>
    <scope>NUCLEOTIDE SEQUENCE</scope>
    <source>
        <strain evidence="1">SJRDD-AB1</strain>
    </source>
</reference>
<dbReference type="AlphaFoldDB" id="A0AA40VRN8"/>
<keyword evidence="2" id="KW-1185">Reference proteome</keyword>
<gene>
    <name evidence="1" type="ORF">FNW02_14670</name>
</gene>
<accession>A0AA40VRN8</accession>
<evidence type="ECO:0000313" key="1">
    <source>
        <dbReference type="EMBL" id="MBD6617042.1"/>
    </source>
</evidence>
<name>A0AA40VRN8_9NOST</name>